<feature type="binding site" evidence="5">
    <location>
        <begin position="184"/>
        <end position="187"/>
    </location>
    <ligand>
        <name>ATP</name>
        <dbReference type="ChEBI" id="CHEBI:30616"/>
    </ligand>
</feature>
<dbReference type="GO" id="GO:0046872">
    <property type="term" value="F:metal ion binding"/>
    <property type="evidence" value="ECO:0007669"/>
    <property type="project" value="InterPro"/>
</dbReference>
<comment type="pathway">
    <text evidence="5 6">Purine metabolism; IMP biosynthesis via de novo pathway; 5-amino-1-(5-phospho-D-ribosyl)imidazole-4-carboxylate from 5-amino-1-(5-phospho-D-ribosyl)imidazole (N5-CAIR route): step 1/2.</text>
</comment>
<keyword evidence="2 5" id="KW-0547">Nucleotide-binding</keyword>
<sequence length="361" mass="38589">MTTPTPLPPGSTIGIIGGGQLGRMAALAAARLGYRVHVFCPEADSPTEQVVAAATVAEYTDLAALDGFARAVDVVTFEFENIPAESVRVLSERVPVRPGWKVLEVAQDRVAEKSFFNSIGIETAPWAQVNSAAELKDAVARLGRPAVLKTTRFGYDGKGQVKITADTDLDQAWATLKGAPAIVEGFIDFAGEISVIVARGLDGTSATFDPAWNVHTNHILDTTTVPAPIPRSQAEAAMAAAHKVADALDLVGLLAVEMFVTKDGHLLANEMAPRPHNSGHWTIDACVTDQFEQFVRAVCGLPLGSPERHSDAIMKNLIGDSVNDWPNILTDPVAKLHLYGKAEAREGRKMGHVTHLSPRKL</sequence>
<dbReference type="AlphaFoldDB" id="A0A7C9QTN2"/>
<dbReference type="Pfam" id="PF22660">
    <property type="entry name" value="RS_preATP-grasp-like"/>
    <property type="match status" value="1"/>
</dbReference>
<dbReference type="EC" id="6.3.4.18" evidence="5 6"/>
<dbReference type="InterPro" id="IPR054350">
    <property type="entry name" value="PurT/PurK_preATP-grasp"/>
</dbReference>
<evidence type="ECO:0000256" key="1">
    <source>
        <dbReference type="ARBA" id="ARBA00022598"/>
    </source>
</evidence>
<dbReference type="InterPro" id="IPR016185">
    <property type="entry name" value="PreATP-grasp_dom_sf"/>
</dbReference>
<dbReference type="PANTHER" id="PTHR11609">
    <property type="entry name" value="PURINE BIOSYNTHESIS PROTEIN 6/7, PUR6/7"/>
    <property type="match status" value="1"/>
</dbReference>
<comment type="caution">
    <text evidence="8">The sequence shown here is derived from an EMBL/GenBank/DDBJ whole genome shotgun (WGS) entry which is preliminary data.</text>
</comment>
<evidence type="ECO:0000256" key="5">
    <source>
        <dbReference type="HAMAP-Rule" id="MF_01928"/>
    </source>
</evidence>
<dbReference type="FunFam" id="3.30.470.20:FF:000029">
    <property type="entry name" value="N5-carboxyaminoimidazole ribonucleotide synthase"/>
    <property type="match status" value="1"/>
</dbReference>
<dbReference type="InterPro" id="IPR013815">
    <property type="entry name" value="ATP_grasp_subdomain_1"/>
</dbReference>
<keyword evidence="4 5" id="KW-0067">ATP-binding</keyword>
<dbReference type="FunFam" id="3.30.1490.20:FF:000015">
    <property type="entry name" value="N5-carboxyaminoimidazole ribonucleotide synthase"/>
    <property type="match status" value="1"/>
</dbReference>
<dbReference type="GO" id="GO:0004638">
    <property type="term" value="F:phosphoribosylaminoimidazole carboxylase activity"/>
    <property type="evidence" value="ECO:0007669"/>
    <property type="project" value="InterPro"/>
</dbReference>
<dbReference type="PANTHER" id="PTHR11609:SF5">
    <property type="entry name" value="PHOSPHORIBOSYLAMINOIMIDAZOLE CARBOXYLASE"/>
    <property type="match status" value="1"/>
</dbReference>
<evidence type="ECO:0000259" key="7">
    <source>
        <dbReference type="PROSITE" id="PS50975"/>
    </source>
</evidence>
<dbReference type="InterPro" id="IPR005875">
    <property type="entry name" value="PurK"/>
</dbReference>
<dbReference type="Gene3D" id="3.40.50.20">
    <property type="match status" value="1"/>
</dbReference>
<dbReference type="GO" id="GO:0006189">
    <property type="term" value="P:'de novo' IMP biosynthetic process"/>
    <property type="evidence" value="ECO:0007669"/>
    <property type="project" value="UniProtKB-UniRule"/>
</dbReference>
<dbReference type="SUPFAM" id="SSF51246">
    <property type="entry name" value="Rudiment single hybrid motif"/>
    <property type="match status" value="1"/>
</dbReference>
<dbReference type="GO" id="GO:0034028">
    <property type="term" value="F:5-(carboxyamino)imidazole ribonucleotide synthase activity"/>
    <property type="evidence" value="ECO:0007669"/>
    <property type="project" value="UniProtKB-UniRule"/>
</dbReference>
<feature type="binding site" evidence="5">
    <location>
        <position position="109"/>
    </location>
    <ligand>
        <name>ATP</name>
        <dbReference type="ChEBI" id="CHEBI:30616"/>
    </ligand>
</feature>
<evidence type="ECO:0000256" key="3">
    <source>
        <dbReference type="ARBA" id="ARBA00022755"/>
    </source>
</evidence>
<dbReference type="Gene3D" id="3.30.470.20">
    <property type="entry name" value="ATP-grasp fold, B domain"/>
    <property type="match status" value="1"/>
</dbReference>
<feature type="binding site" evidence="5">
    <location>
        <begin position="269"/>
        <end position="270"/>
    </location>
    <ligand>
        <name>ATP</name>
        <dbReference type="ChEBI" id="CHEBI:30616"/>
    </ligand>
</feature>
<feature type="binding site" evidence="5">
    <location>
        <position position="215"/>
    </location>
    <ligand>
        <name>ATP</name>
        <dbReference type="ChEBI" id="CHEBI:30616"/>
    </ligand>
</feature>
<keyword evidence="1 5" id="KW-0436">Ligase</keyword>
<dbReference type="PROSITE" id="PS50975">
    <property type="entry name" value="ATP_GRASP"/>
    <property type="match status" value="1"/>
</dbReference>
<dbReference type="InterPro" id="IPR003135">
    <property type="entry name" value="ATP-grasp_carboxylate-amine"/>
</dbReference>
<dbReference type="NCBIfam" id="NF004676">
    <property type="entry name" value="PRK06019.1-2"/>
    <property type="match status" value="1"/>
</dbReference>
<dbReference type="Pfam" id="PF17769">
    <property type="entry name" value="PurK_C"/>
    <property type="match status" value="1"/>
</dbReference>
<keyword evidence="9" id="KW-1185">Reference proteome</keyword>
<gene>
    <name evidence="5 6" type="primary">purK</name>
    <name evidence="8" type="ORF">G4223_09185</name>
</gene>
<dbReference type="Proteomes" id="UP000480684">
    <property type="component" value="Unassembled WGS sequence"/>
</dbReference>
<comment type="function">
    <text evidence="5">Catalyzes the ATP-dependent conversion of 5-aminoimidazole ribonucleotide (AIR) and HCO(3)(-) to N5-carboxyaminoimidazole ribonucleotide (N5-CAIR).</text>
</comment>
<dbReference type="NCBIfam" id="NF004675">
    <property type="entry name" value="PRK06019.1-1"/>
    <property type="match status" value="1"/>
</dbReference>
<dbReference type="Pfam" id="PF02222">
    <property type="entry name" value="ATP-grasp"/>
    <property type="match status" value="1"/>
</dbReference>
<dbReference type="Gene3D" id="3.30.1490.20">
    <property type="entry name" value="ATP-grasp fold, A domain"/>
    <property type="match status" value="1"/>
</dbReference>
<evidence type="ECO:0000256" key="2">
    <source>
        <dbReference type="ARBA" id="ARBA00022741"/>
    </source>
</evidence>
<feature type="binding site" evidence="5">
    <location>
        <position position="149"/>
    </location>
    <ligand>
        <name>ATP</name>
        <dbReference type="ChEBI" id="CHEBI:30616"/>
    </ligand>
</feature>
<keyword evidence="3 5" id="KW-0658">Purine biosynthesis</keyword>
<comment type="catalytic activity">
    <reaction evidence="5 6">
        <text>5-amino-1-(5-phospho-beta-D-ribosyl)imidazole + hydrogencarbonate + ATP = 5-carboxyamino-1-(5-phospho-D-ribosyl)imidazole + ADP + phosphate + 2 H(+)</text>
        <dbReference type="Rhea" id="RHEA:19317"/>
        <dbReference type="ChEBI" id="CHEBI:15378"/>
        <dbReference type="ChEBI" id="CHEBI:17544"/>
        <dbReference type="ChEBI" id="CHEBI:30616"/>
        <dbReference type="ChEBI" id="CHEBI:43474"/>
        <dbReference type="ChEBI" id="CHEBI:58730"/>
        <dbReference type="ChEBI" id="CHEBI:137981"/>
        <dbReference type="ChEBI" id="CHEBI:456216"/>
        <dbReference type="EC" id="6.3.4.18"/>
    </reaction>
</comment>
<dbReference type="RefSeq" id="WP_163678218.1">
    <property type="nucleotide sequence ID" value="NZ_JAAIYP010000035.1"/>
</dbReference>
<organism evidence="8 9">
    <name type="scientific">Magnetospirillum aberrantis SpK</name>
    <dbReference type="NCBI Taxonomy" id="908842"/>
    <lineage>
        <taxon>Bacteria</taxon>
        <taxon>Pseudomonadati</taxon>
        <taxon>Pseudomonadota</taxon>
        <taxon>Alphaproteobacteria</taxon>
        <taxon>Rhodospirillales</taxon>
        <taxon>Rhodospirillaceae</taxon>
        <taxon>Magnetospirillum</taxon>
    </lineage>
</organism>
<dbReference type="HAMAP" id="MF_01928">
    <property type="entry name" value="PurK"/>
    <property type="match status" value="1"/>
</dbReference>
<comment type="function">
    <text evidence="6">Catalyzes the ATP-dependent conversion of 5-aminoimidazole ribonucleotide (AIR) and HCO(3)- to N5-carboxyaminoimidazole ribonucleotide (N5-CAIR).</text>
</comment>
<evidence type="ECO:0000313" key="9">
    <source>
        <dbReference type="Proteomes" id="UP000480684"/>
    </source>
</evidence>
<evidence type="ECO:0000313" key="8">
    <source>
        <dbReference type="EMBL" id="NFV80284.1"/>
    </source>
</evidence>
<dbReference type="UniPathway" id="UPA00074">
    <property type="reaction ID" value="UER00942"/>
</dbReference>
<accession>A0A7C9QTN2</accession>
<proteinExistence type="inferred from homology"/>
<feature type="binding site" evidence="5">
    <location>
        <position position="192"/>
    </location>
    <ligand>
        <name>ATP</name>
        <dbReference type="ChEBI" id="CHEBI:30616"/>
    </ligand>
</feature>
<dbReference type="GO" id="GO:0005524">
    <property type="term" value="F:ATP binding"/>
    <property type="evidence" value="ECO:0007669"/>
    <property type="project" value="UniProtKB-UniRule"/>
</dbReference>
<protein>
    <recommendedName>
        <fullName evidence="5 6">N5-carboxyaminoimidazole ribonucleotide synthase</fullName>
        <shortName evidence="5 6">N5-CAIR synthase</shortName>
        <ecNumber evidence="5 6">6.3.4.18</ecNumber>
    </recommendedName>
    <alternativeName>
        <fullName evidence="5 6">5-(carboxyamino)imidazole ribonucleotide synthetase</fullName>
    </alternativeName>
</protein>
<comment type="similarity">
    <text evidence="5 6">Belongs to the PurK/PurT family.</text>
</comment>
<dbReference type="FunFam" id="3.40.50.20:FF:000016">
    <property type="entry name" value="N5-carboxyaminoimidazole ribonucleotide synthase"/>
    <property type="match status" value="1"/>
</dbReference>
<dbReference type="InterPro" id="IPR040686">
    <property type="entry name" value="PurK_C"/>
</dbReference>
<dbReference type="InterPro" id="IPR011054">
    <property type="entry name" value="Rudment_hybrid_motif"/>
</dbReference>
<dbReference type="NCBIfam" id="NF004679">
    <property type="entry name" value="PRK06019.1-5"/>
    <property type="match status" value="1"/>
</dbReference>
<comment type="subunit">
    <text evidence="5 6">Homodimer.</text>
</comment>
<evidence type="ECO:0000256" key="4">
    <source>
        <dbReference type="ARBA" id="ARBA00022840"/>
    </source>
</evidence>
<dbReference type="NCBIfam" id="TIGR01161">
    <property type="entry name" value="purK"/>
    <property type="match status" value="1"/>
</dbReference>
<feature type="domain" description="ATP-grasp" evidence="7">
    <location>
        <begin position="113"/>
        <end position="299"/>
    </location>
</feature>
<feature type="binding site" evidence="5">
    <location>
        <begin position="154"/>
        <end position="160"/>
    </location>
    <ligand>
        <name>ATP</name>
        <dbReference type="ChEBI" id="CHEBI:30616"/>
    </ligand>
</feature>
<dbReference type="SUPFAM" id="SSF52440">
    <property type="entry name" value="PreATP-grasp domain"/>
    <property type="match status" value="1"/>
</dbReference>
<dbReference type="GO" id="GO:0005829">
    <property type="term" value="C:cytosol"/>
    <property type="evidence" value="ECO:0007669"/>
    <property type="project" value="TreeGrafter"/>
</dbReference>
<evidence type="ECO:0000256" key="6">
    <source>
        <dbReference type="RuleBase" id="RU361200"/>
    </source>
</evidence>
<dbReference type="InterPro" id="IPR011761">
    <property type="entry name" value="ATP-grasp"/>
</dbReference>
<dbReference type="SUPFAM" id="SSF56059">
    <property type="entry name" value="Glutathione synthetase ATP-binding domain-like"/>
    <property type="match status" value="1"/>
</dbReference>
<reference evidence="8 9" key="1">
    <citation type="submission" date="2020-02" db="EMBL/GenBank/DDBJ databases">
        <authorList>
            <person name="Dziuba M."/>
            <person name="Kuznetsov B."/>
            <person name="Mardanov A."/>
            <person name="Ravin N."/>
            <person name="Grouzdev D."/>
        </authorList>
    </citation>
    <scope>NUCLEOTIDE SEQUENCE [LARGE SCALE GENOMIC DNA]</scope>
    <source>
        <strain evidence="8 9">SpK</strain>
    </source>
</reference>
<name>A0A7C9QTN2_9PROT</name>
<dbReference type="EMBL" id="JAAIYP010000035">
    <property type="protein sequence ID" value="NFV80284.1"/>
    <property type="molecule type" value="Genomic_DNA"/>
</dbReference>